<organism evidence="1">
    <name type="scientific">Nothobranchius pienaari</name>
    <dbReference type="NCBI Taxonomy" id="704102"/>
    <lineage>
        <taxon>Eukaryota</taxon>
        <taxon>Metazoa</taxon>
        <taxon>Chordata</taxon>
        <taxon>Craniata</taxon>
        <taxon>Vertebrata</taxon>
        <taxon>Euteleostomi</taxon>
        <taxon>Actinopterygii</taxon>
        <taxon>Neopterygii</taxon>
        <taxon>Teleostei</taxon>
        <taxon>Neoteleostei</taxon>
        <taxon>Acanthomorphata</taxon>
        <taxon>Ovalentaria</taxon>
        <taxon>Atherinomorphae</taxon>
        <taxon>Cyprinodontiformes</taxon>
        <taxon>Nothobranchiidae</taxon>
        <taxon>Nothobranchius</taxon>
    </lineage>
</organism>
<gene>
    <name evidence="1" type="primary">FRMD1</name>
</gene>
<proteinExistence type="predicted"/>
<evidence type="ECO:0000313" key="1">
    <source>
        <dbReference type="EMBL" id="SBR38054.1"/>
    </source>
</evidence>
<sequence length="182" mass="20676">MLQFIKEAWSLQGGAMTFYRLRQEKKALKASILLGVAVTGIHIYQEEHLKDSHRFHINTREATGYIQQLEDMQACNFHKEAYICDMAGLRQRLSFYNLTSSMSDCSGAAWTNKEEVGEAELWVDDPEEVFVDDPADVSWLAEMLYGVSVDGPLVLSSSHWAAVTEEMKQVLQQRVNERAALD</sequence>
<accession>A0A1A8L2D3</accession>
<protein>
    <submittedName>
        <fullName evidence="1">FERM domain containing 1</fullName>
    </submittedName>
</protein>
<reference evidence="1" key="2">
    <citation type="submission" date="2016-06" db="EMBL/GenBank/DDBJ databases">
        <title>The genome of a short-lived fish provides insights into sex chromosome evolution and the genetic control of aging.</title>
        <authorList>
            <person name="Reichwald K."/>
            <person name="Felder M."/>
            <person name="Petzold A."/>
            <person name="Koch P."/>
            <person name="Groth M."/>
            <person name="Platzer M."/>
        </authorList>
    </citation>
    <scope>NUCLEOTIDE SEQUENCE</scope>
    <source>
        <tissue evidence="1">Brain</tissue>
    </source>
</reference>
<dbReference type="EMBL" id="HAEF01000672">
    <property type="protein sequence ID" value="SBR38054.1"/>
    <property type="molecule type" value="Transcribed_RNA"/>
</dbReference>
<reference evidence="1" key="1">
    <citation type="submission" date="2016-05" db="EMBL/GenBank/DDBJ databases">
        <authorList>
            <person name="Lavstsen T."/>
            <person name="Jespersen J.S."/>
        </authorList>
    </citation>
    <scope>NUCLEOTIDE SEQUENCE</scope>
    <source>
        <tissue evidence="1">Brain</tissue>
    </source>
</reference>
<name>A0A1A8L2D3_9TELE</name>
<dbReference type="AlphaFoldDB" id="A0A1A8L2D3"/>